<dbReference type="HOGENOM" id="CLU_575728_0_0_2"/>
<dbReference type="RefSeq" id="WP_048140106.1">
    <property type="nucleotide sequence ID" value="NZ_CP009516.1"/>
</dbReference>
<feature type="compositionally biased region" description="Low complexity" evidence="1">
    <location>
        <begin position="207"/>
        <end position="217"/>
    </location>
</feature>
<sequence length="454" mass="47941">MEKKDSKKSALGHLKTLWKSLPEVIKLLGTILSIAIALKVLFPASTVGIDSFDAGPEVIEPGELSVLTWEVSGATNITIEPDLGAVNSSGSFSVSPSETTTYKLMASGDGDEKIAMCTVTVEEEDMLISSFDASPDLVRPGESAVLNWHVSGVSNVTIEPGVGTVEPTGTLNVSPADTTSYKLTASNGDKEDTAYCTVTVKGDLPSTEENSSSMEENVMPQTESLPVQEEESSSDNLPSDNLPSEDLPSENLPSIVSFNADPDVLAKGESSNLIWSVSEATEVSIDPGIGTAGLSGSQRLFPEETTTYTLTATNGAGSVSATKVIYVEEPSMPASSEPVSTPEQISPTSGDVFDNSATQAALIWETVSGAANYTVEIDSYDSNTGQWLSESSGSDVVSGISGTSYSFEFPEGTDQYRWRVWSVSSEGTESGKSDWWTFSTQLSLSPETMDTPST</sequence>
<dbReference type="Proteomes" id="UP000033101">
    <property type="component" value="Chromosome"/>
</dbReference>
<dbReference type="KEGG" id="mhor:MSHOH_2369"/>
<dbReference type="GeneID" id="24831642"/>
<proteinExistence type="predicted"/>
<dbReference type="AlphaFoldDB" id="A0A0E3SF34"/>
<accession>A0A0E3SF34</accession>
<dbReference type="PATRIC" id="fig|1434110.4.peg.3042"/>
<evidence type="ECO:0000259" key="2">
    <source>
        <dbReference type="PROSITE" id="PS50853"/>
    </source>
</evidence>
<reference evidence="3 4" key="1">
    <citation type="submission" date="2014-07" db="EMBL/GenBank/DDBJ databases">
        <title>Methanogenic archaea and the global carbon cycle.</title>
        <authorList>
            <person name="Henriksen J.R."/>
            <person name="Luke J."/>
            <person name="Reinhart S."/>
            <person name="Benedict M.N."/>
            <person name="Youngblut N.D."/>
            <person name="Metcalf M.E."/>
            <person name="Whitaker R.J."/>
            <person name="Metcalf W.W."/>
        </authorList>
    </citation>
    <scope>NUCLEOTIDE SEQUENCE [LARGE SCALE GENOMIC DNA]</scope>
    <source>
        <strain evidence="3 4">HB-1</strain>
    </source>
</reference>
<dbReference type="EMBL" id="CP009516">
    <property type="protein sequence ID" value="AKB78852.1"/>
    <property type="molecule type" value="Genomic_DNA"/>
</dbReference>
<gene>
    <name evidence="3" type="ORF">MSHOH_2369</name>
</gene>
<name>A0A0E3SF34_9EURY</name>
<dbReference type="PROSITE" id="PS50853">
    <property type="entry name" value="FN3"/>
    <property type="match status" value="1"/>
</dbReference>
<evidence type="ECO:0000256" key="1">
    <source>
        <dbReference type="SAM" id="MobiDB-lite"/>
    </source>
</evidence>
<feature type="region of interest" description="Disordered" evidence="1">
    <location>
        <begin position="203"/>
        <end position="255"/>
    </location>
</feature>
<keyword evidence="4" id="KW-1185">Reference proteome</keyword>
<dbReference type="InterPro" id="IPR003961">
    <property type="entry name" value="FN3_dom"/>
</dbReference>
<evidence type="ECO:0000313" key="4">
    <source>
        <dbReference type="Proteomes" id="UP000033101"/>
    </source>
</evidence>
<dbReference type="OrthoDB" id="137301at2157"/>
<feature type="domain" description="Fibronectin type-III" evidence="2">
    <location>
        <begin position="346"/>
        <end position="443"/>
    </location>
</feature>
<organism evidence="3 4">
    <name type="scientific">Methanosarcina horonobensis HB-1 = JCM 15518</name>
    <dbReference type="NCBI Taxonomy" id="1434110"/>
    <lineage>
        <taxon>Archaea</taxon>
        <taxon>Methanobacteriati</taxon>
        <taxon>Methanobacteriota</taxon>
        <taxon>Stenosarchaea group</taxon>
        <taxon>Methanomicrobia</taxon>
        <taxon>Methanosarcinales</taxon>
        <taxon>Methanosarcinaceae</taxon>
        <taxon>Methanosarcina</taxon>
    </lineage>
</organism>
<protein>
    <recommendedName>
        <fullName evidence="2">Fibronectin type-III domain-containing protein</fullName>
    </recommendedName>
</protein>
<dbReference type="STRING" id="1434110.MSHOH_2369"/>
<evidence type="ECO:0000313" key="3">
    <source>
        <dbReference type="EMBL" id="AKB78852.1"/>
    </source>
</evidence>